<evidence type="ECO:0000256" key="1">
    <source>
        <dbReference type="ARBA" id="ARBA00023224"/>
    </source>
</evidence>
<dbReference type="PANTHER" id="PTHR32089">
    <property type="entry name" value="METHYL-ACCEPTING CHEMOTAXIS PROTEIN MCPB"/>
    <property type="match status" value="1"/>
</dbReference>
<protein>
    <submittedName>
        <fullName evidence="5">Chemotaxis protein</fullName>
    </submittedName>
</protein>
<dbReference type="SUPFAM" id="SSF58104">
    <property type="entry name" value="Methyl-accepting chemotaxis protein (MCP) signaling domain"/>
    <property type="match status" value="1"/>
</dbReference>
<keyword evidence="6" id="KW-1185">Reference proteome</keyword>
<dbReference type="RefSeq" id="WP_161920663.1">
    <property type="nucleotide sequence ID" value="NZ_JAACYS010000035.1"/>
</dbReference>
<reference evidence="5 6" key="1">
    <citation type="submission" date="2020-01" db="EMBL/GenBank/DDBJ databases">
        <title>A novel Bacillus sp. from Pasinler.</title>
        <authorList>
            <person name="Adiguzel A."/>
            <person name="Ay H."/>
            <person name="Baltaci M.O."/>
        </authorList>
    </citation>
    <scope>NUCLEOTIDE SEQUENCE [LARGE SCALE GENOMIC DNA]</scope>
    <source>
        <strain evidence="5 6">P1</strain>
    </source>
</reference>
<dbReference type="Proteomes" id="UP000743899">
    <property type="component" value="Unassembled WGS sequence"/>
</dbReference>
<name>A0ABX0A324_9BACI</name>
<dbReference type="Pfam" id="PF00015">
    <property type="entry name" value="MCPsignal"/>
    <property type="match status" value="1"/>
</dbReference>
<evidence type="ECO:0000256" key="2">
    <source>
        <dbReference type="PROSITE-ProRule" id="PRU00284"/>
    </source>
</evidence>
<feature type="domain" description="Methyl-accepting transducer" evidence="4">
    <location>
        <begin position="89"/>
        <end position="280"/>
    </location>
</feature>
<proteinExistence type="predicted"/>
<evidence type="ECO:0000313" key="5">
    <source>
        <dbReference type="EMBL" id="NCU17833.1"/>
    </source>
</evidence>
<keyword evidence="3" id="KW-0175">Coiled coil</keyword>
<dbReference type="PROSITE" id="PS50111">
    <property type="entry name" value="CHEMOTAXIS_TRANSDUC_2"/>
    <property type="match status" value="1"/>
</dbReference>
<keyword evidence="1 2" id="KW-0807">Transducer</keyword>
<sequence length="324" mass="36802">MFSRKYKPTVEEIQFLKQRIDELNARLDEREDEFQIFLNNLHKDLLSTIEDNEKVNEEHHVIMNKVTALNHEFSMVEDSTNNNLQNTLNMAGKGNSLIRSAESMVVISEQGKQSIDELKDIIDHLGNQLKENTIAMGHLSESSKEIEEIIHFISGISNNINLLSLNASIEAARAGEHGKGFAVVAKEIRKLAESAGSSTTNIIELIKKIQEEIEHANENSQASYKIVEQGIEANVHANDEIGKLMEVISVVKEKVQELLNYIEKQKTTSEDVIIKFNDSKELFQDTNEILIEHIKEGEVISQKLIDAVQEVEKFKRNSRELEKV</sequence>
<organism evidence="5 6">
    <name type="scientific">Pallidibacillus pasinlerensis</name>
    <dbReference type="NCBI Taxonomy" id="2703818"/>
    <lineage>
        <taxon>Bacteria</taxon>
        <taxon>Bacillati</taxon>
        <taxon>Bacillota</taxon>
        <taxon>Bacilli</taxon>
        <taxon>Bacillales</taxon>
        <taxon>Bacillaceae</taxon>
        <taxon>Pallidibacillus</taxon>
    </lineage>
</organism>
<gene>
    <name evidence="5" type="ORF">GW534_08815</name>
</gene>
<evidence type="ECO:0000259" key="4">
    <source>
        <dbReference type="PROSITE" id="PS50111"/>
    </source>
</evidence>
<dbReference type="Gene3D" id="1.10.287.950">
    <property type="entry name" value="Methyl-accepting chemotaxis protein"/>
    <property type="match status" value="1"/>
</dbReference>
<dbReference type="SMART" id="SM00283">
    <property type="entry name" value="MA"/>
    <property type="match status" value="1"/>
</dbReference>
<dbReference type="PANTHER" id="PTHR32089:SF112">
    <property type="entry name" value="LYSOZYME-LIKE PROTEIN-RELATED"/>
    <property type="match status" value="1"/>
</dbReference>
<comment type="caution">
    <text evidence="5">The sequence shown here is derived from an EMBL/GenBank/DDBJ whole genome shotgun (WGS) entry which is preliminary data.</text>
</comment>
<dbReference type="EMBL" id="JAACYS010000035">
    <property type="protein sequence ID" value="NCU17833.1"/>
    <property type="molecule type" value="Genomic_DNA"/>
</dbReference>
<evidence type="ECO:0000256" key="3">
    <source>
        <dbReference type="SAM" id="Coils"/>
    </source>
</evidence>
<accession>A0ABX0A324</accession>
<dbReference type="InterPro" id="IPR004089">
    <property type="entry name" value="MCPsignal_dom"/>
</dbReference>
<feature type="coiled-coil region" evidence="3">
    <location>
        <begin position="13"/>
        <end position="40"/>
    </location>
</feature>
<evidence type="ECO:0000313" key="6">
    <source>
        <dbReference type="Proteomes" id="UP000743899"/>
    </source>
</evidence>